<feature type="domain" description="DUF7882" evidence="1">
    <location>
        <begin position="1"/>
        <end position="92"/>
    </location>
</feature>
<dbReference type="EMBL" id="JACCBJ010000001">
    <property type="protein sequence ID" value="NYD75723.1"/>
    <property type="molecule type" value="Genomic_DNA"/>
</dbReference>
<evidence type="ECO:0000259" key="1">
    <source>
        <dbReference type="Pfam" id="PF25355"/>
    </source>
</evidence>
<evidence type="ECO:0000313" key="3">
    <source>
        <dbReference type="Proteomes" id="UP000589620"/>
    </source>
</evidence>
<dbReference type="Proteomes" id="UP000589620">
    <property type="component" value="Unassembled WGS sequence"/>
</dbReference>
<gene>
    <name evidence="2" type="ORF">BJ963_003242</name>
</gene>
<dbReference type="InterPro" id="IPR057204">
    <property type="entry name" value="DUF7882"/>
</dbReference>
<proteinExistence type="predicted"/>
<dbReference type="Pfam" id="PF25355">
    <property type="entry name" value="DUF7882"/>
    <property type="match status" value="1"/>
</dbReference>
<reference evidence="2 3" key="1">
    <citation type="submission" date="2020-07" db="EMBL/GenBank/DDBJ databases">
        <title>Sequencing the genomes of 1000 actinobacteria strains.</title>
        <authorList>
            <person name="Klenk H.-P."/>
        </authorList>
    </citation>
    <scope>NUCLEOTIDE SEQUENCE [LARGE SCALE GENOMIC DNA]</scope>
    <source>
        <strain evidence="2 3">DSM 23871</strain>
    </source>
</reference>
<accession>A0A852T4I2</accession>
<evidence type="ECO:0000313" key="2">
    <source>
        <dbReference type="EMBL" id="NYD75723.1"/>
    </source>
</evidence>
<keyword evidence="3" id="KW-1185">Reference proteome</keyword>
<dbReference type="RefSeq" id="WP_179457554.1">
    <property type="nucleotide sequence ID" value="NZ_BAAAPX010000001.1"/>
</dbReference>
<comment type="caution">
    <text evidence="2">The sequence shown here is derived from an EMBL/GenBank/DDBJ whole genome shotgun (WGS) entry which is preliminary data.</text>
</comment>
<dbReference type="AlphaFoldDB" id="A0A852T4I2"/>
<sequence>MGYLAYDGSARVSFDDVVLAHLEVVIISKLQRKESFALSWRESSANGGGRSTIWLDPTIPLRFRFVDAGPVAIDRDWVRRLAESANSGHGLIARDGNGDECVGTSAL</sequence>
<organism evidence="2 3">
    <name type="scientific">Leifsonia soli</name>
    <dbReference type="NCBI Taxonomy" id="582665"/>
    <lineage>
        <taxon>Bacteria</taxon>
        <taxon>Bacillati</taxon>
        <taxon>Actinomycetota</taxon>
        <taxon>Actinomycetes</taxon>
        <taxon>Micrococcales</taxon>
        <taxon>Microbacteriaceae</taxon>
        <taxon>Leifsonia</taxon>
    </lineage>
</organism>
<name>A0A852T4I2_9MICO</name>
<protein>
    <recommendedName>
        <fullName evidence="1">DUF7882 domain-containing protein</fullName>
    </recommendedName>
</protein>